<evidence type="ECO:0000256" key="18">
    <source>
        <dbReference type="PIRSR" id="PIRSR601508-2"/>
    </source>
</evidence>
<evidence type="ECO:0000256" key="12">
    <source>
        <dbReference type="ARBA" id="ARBA00023180"/>
    </source>
</evidence>
<feature type="transmembrane region" description="Helical" evidence="19">
    <location>
        <begin position="473"/>
        <end position="494"/>
    </location>
</feature>
<keyword evidence="23" id="KW-1185">Reference proteome</keyword>
<evidence type="ECO:0000256" key="4">
    <source>
        <dbReference type="ARBA" id="ARBA00022692"/>
    </source>
</evidence>
<evidence type="ECO:0000256" key="1">
    <source>
        <dbReference type="ARBA" id="ARBA00004651"/>
    </source>
</evidence>
<dbReference type="InterPro" id="IPR001828">
    <property type="entry name" value="ANF_lig-bd_rcpt"/>
</dbReference>
<evidence type="ECO:0000256" key="13">
    <source>
        <dbReference type="ARBA" id="ARBA00023257"/>
    </source>
</evidence>
<name>A0A9D4RJ31_DREPO</name>
<accession>A0A9D4RJ31</accession>
<keyword evidence="13" id="KW-0628">Postsynaptic cell membrane</keyword>
<dbReference type="AlphaFoldDB" id="A0A9D4RJ31"/>
<keyword evidence="2" id="KW-0813">Transport</keyword>
<keyword evidence="5" id="KW-0479">Metal-binding</keyword>
<dbReference type="Pfam" id="PF10613">
    <property type="entry name" value="Lig_chan-Glu_bd"/>
    <property type="match status" value="1"/>
</dbReference>
<evidence type="ECO:0000256" key="14">
    <source>
        <dbReference type="ARBA" id="ARBA00023286"/>
    </source>
</evidence>
<dbReference type="InterPro" id="IPR001508">
    <property type="entry name" value="Iono_Glu_rcpt_met"/>
</dbReference>
<dbReference type="PRINTS" id="PR00177">
    <property type="entry name" value="NMDARECEPTOR"/>
</dbReference>
<dbReference type="Gene3D" id="1.10.287.70">
    <property type="match status" value="1"/>
</dbReference>
<evidence type="ECO:0000256" key="7">
    <source>
        <dbReference type="ARBA" id="ARBA00022989"/>
    </source>
</evidence>
<evidence type="ECO:0000313" key="22">
    <source>
        <dbReference type="EMBL" id="KAH3869443.1"/>
    </source>
</evidence>
<comment type="subcellular location">
    <subcellularLocation>
        <location evidence="1">Cell membrane</location>
        <topology evidence="1">Multi-pass membrane protein</topology>
    </subcellularLocation>
    <subcellularLocation>
        <location evidence="16">Postsynaptic cell membrane</location>
    </subcellularLocation>
</comment>
<feature type="site" description="Interaction with the cone snail toxin Con-ikot-ikot" evidence="18">
    <location>
        <position position="610"/>
    </location>
</feature>
<dbReference type="InterPro" id="IPR015683">
    <property type="entry name" value="Ionotropic_Glu_rcpt"/>
</dbReference>
<keyword evidence="14" id="KW-1071">Ligand-gated ion channel</keyword>
<organism evidence="22 23">
    <name type="scientific">Dreissena polymorpha</name>
    <name type="common">Zebra mussel</name>
    <name type="synonym">Mytilus polymorpha</name>
    <dbReference type="NCBI Taxonomy" id="45954"/>
    <lineage>
        <taxon>Eukaryota</taxon>
        <taxon>Metazoa</taxon>
        <taxon>Spiralia</taxon>
        <taxon>Lophotrochozoa</taxon>
        <taxon>Mollusca</taxon>
        <taxon>Bivalvia</taxon>
        <taxon>Autobranchia</taxon>
        <taxon>Heteroconchia</taxon>
        <taxon>Euheterodonta</taxon>
        <taxon>Imparidentia</taxon>
        <taxon>Neoheterodontei</taxon>
        <taxon>Myida</taxon>
        <taxon>Dreissenoidea</taxon>
        <taxon>Dreissenidae</taxon>
        <taxon>Dreissena</taxon>
    </lineage>
</organism>
<evidence type="ECO:0000256" key="19">
    <source>
        <dbReference type="SAM" id="Phobius"/>
    </source>
</evidence>
<feature type="binding site" evidence="17">
    <location>
        <position position="605"/>
    </location>
    <ligand>
        <name>L-glutamate</name>
        <dbReference type="ChEBI" id="CHEBI:29985"/>
    </ligand>
</feature>
<evidence type="ECO:0000256" key="16">
    <source>
        <dbReference type="ARBA" id="ARBA00034100"/>
    </source>
</evidence>
<feature type="transmembrane region" description="Helical" evidence="19">
    <location>
        <begin position="544"/>
        <end position="569"/>
    </location>
</feature>
<evidence type="ECO:0000256" key="11">
    <source>
        <dbReference type="ARBA" id="ARBA00023170"/>
    </source>
</evidence>
<keyword evidence="11" id="KW-0675">Receptor</keyword>
<dbReference type="Proteomes" id="UP000828390">
    <property type="component" value="Unassembled WGS sequence"/>
</dbReference>
<keyword evidence="3" id="KW-1003">Cell membrane</keyword>
<keyword evidence="6" id="KW-0862">Zinc</keyword>
<dbReference type="SMART" id="SM00918">
    <property type="entry name" value="Lig_chan-Glu_bd"/>
    <property type="match status" value="1"/>
</dbReference>
<evidence type="ECO:0000256" key="8">
    <source>
        <dbReference type="ARBA" id="ARBA00023018"/>
    </source>
</evidence>
<dbReference type="PANTHER" id="PTHR18966">
    <property type="entry name" value="IONOTROPIC GLUTAMATE RECEPTOR"/>
    <property type="match status" value="1"/>
</dbReference>
<dbReference type="SMART" id="SM00079">
    <property type="entry name" value="PBPe"/>
    <property type="match status" value="1"/>
</dbReference>
<evidence type="ECO:0000313" key="23">
    <source>
        <dbReference type="Proteomes" id="UP000828390"/>
    </source>
</evidence>
<gene>
    <name evidence="22" type="ORF">DPMN_032610</name>
</gene>
<sequence length="648" mass="73500">MSYFYLQMDQNSRVLQIAPTINHQCEGMHRILSRYNWTDFAIVTTKITSNDDFISCMRSMVTRTSVTQGYTTTAQFTVLATVKLELREFVDNKATIQDGLRTILHSVSRVIILHAKSEEALDIMDVAKEMGLTGQNYMWLLTSASMGEHIGRSTKFPLGLLGILYNNSQEVIEAAIETSVKLWALGLEALAKQDLFLDQTRMYPENTCATSRLTFWRDGDRLYRAIKGITLENPPVSFTDNGIIENVALKIYNSRPLSNSHSLARWGSNKWIEVGDIVPKKNGDKSEMTLEMNEVVWPGGAVSPPKGRPEKRFFRIVTLKEEPYIMYVPPDAETGKCTGYSVPCKLNQKKPDDPEQYMNATIDEKDGMVNYCCTGLCVDLLKVFSEKLMFDYELYEVRDGLWGIKNEKGDWNGLVKEMQEKKADMVITSIKITHQRSTAMDFSTPFLETGITILVALRKGAISATAFLEPYDFPSWCLILVFSVHASGSSIFIFEWLSPSGLDRGRRSLREHKFSLFRSFWLIWAMLFGASVSTDNPRGMSSRFLANVWALFALVFLASYTANLAAFMITIDEYYDLSGIQDWRLANPTAVTPHFKFATLPGGSTEDNIRMKYPRMHRYMQKYNKTSVDAGIRALLAGVILYVNPRIQ</sequence>
<comment type="caution">
    <text evidence="22">The sequence shown here is derived from an EMBL/GenBank/DDBJ whole genome shotgun (WGS) entry which is preliminary data.</text>
</comment>
<evidence type="ECO:0000259" key="20">
    <source>
        <dbReference type="SMART" id="SM00079"/>
    </source>
</evidence>
<evidence type="ECO:0000256" key="5">
    <source>
        <dbReference type="ARBA" id="ARBA00022723"/>
    </source>
</evidence>
<evidence type="ECO:0000256" key="3">
    <source>
        <dbReference type="ARBA" id="ARBA00022475"/>
    </source>
</evidence>
<evidence type="ECO:0000256" key="9">
    <source>
        <dbReference type="ARBA" id="ARBA00023065"/>
    </source>
</evidence>
<keyword evidence="7 19" id="KW-1133">Transmembrane helix</keyword>
<evidence type="ECO:0000259" key="21">
    <source>
        <dbReference type="SMART" id="SM00918"/>
    </source>
</evidence>
<dbReference type="SUPFAM" id="SSF53850">
    <property type="entry name" value="Periplasmic binding protein-like II"/>
    <property type="match status" value="1"/>
</dbReference>
<evidence type="ECO:0000256" key="10">
    <source>
        <dbReference type="ARBA" id="ARBA00023136"/>
    </source>
</evidence>
<evidence type="ECO:0000256" key="6">
    <source>
        <dbReference type="ARBA" id="ARBA00022833"/>
    </source>
</evidence>
<dbReference type="InterPro" id="IPR019594">
    <property type="entry name" value="Glu/Gly-bd"/>
</dbReference>
<dbReference type="GO" id="GO:0015276">
    <property type="term" value="F:ligand-gated monoatomic ion channel activity"/>
    <property type="evidence" value="ECO:0007669"/>
    <property type="project" value="InterPro"/>
</dbReference>
<dbReference type="InterPro" id="IPR001320">
    <property type="entry name" value="Iontro_rcpt_C"/>
</dbReference>
<dbReference type="Pfam" id="PF01094">
    <property type="entry name" value="ANF_receptor"/>
    <property type="match status" value="1"/>
</dbReference>
<feature type="binding site" evidence="17">
    <location>
        <position position="604"/>
    </location>
    <ligand>
        <name>L-glutamate</name>
        <dbReference type="ChEBI" id="CHEBI:29985"/>
    </ligand>
</feature>
<reference evidence="22" key="2">
    <citation type="submission" date="2020-11" db="EMBL/GenBank/DDBJ databases">
        <authorList>
            <person name="McCartney M.A."/>
            <person name="Auch B."/>
            <person name="Kono T."/>
            <person name="Mallez S."/>
            <person name="Becker A."/>
            <person name="Gohl D.M."/>
            <person name="Silverstein K.A.T."/>
            <person name="Koren S."/>
            <person name="Bechman K.B."/>
            <person name="Herman A."/>
            <person name="Abrahante J.E."/>
            <person name="Garbe J."/>
        </authorList>
    </citation>
    <scope>NUCLEOTIDE SEQUENCE</scope>
    <source>
        <strain evidence="22">Duluth1</strain>
        <tissue evidence="22">Whole animal</tissue>
    </source>
</reference>
<feature type="domain" description="Ionotropic glutamate receptor L-glutamate and glycine-binding" evidence="21">
    <location>
        <begin position="354"/>
        <end position="420"/>
    </location>
</feature>
<dbReference type="InterPro" id="IPR028082">
    <property type="entry name" value="Peripla_BP_I"/>
</dbReference>
<keyword evidence="10 19" id="KW-0472">Membrane</keyword>
<evidence type="ECO:0000256" key="15">
    <source>
        <dbReference type="ARBA" id="ARBA00023303"/>
    </source>
</evidence>
<protein>
    <submittedName>
        <fullName evidence="22">Uncharacterized protein</fullName>
    </submittedName>
</protein>
<keyword evidence="8" id="KW-0770">Synapse</keyword>
<proteinExistence type="predicted"/>
<dbReference type="Gene3D" id="3.40.50.2300">
    <property type="match status" value="1"/>
</dbReference>
<dbReference type="Gene3D" id="3.40.190.10">
    <property type="entry name" value="Periplasmic binding protein-like II"/>
    <property type="match status" value="1"/>
</dbReference>
<dbReference type="GO" id="GO:0046872">
    <property type="term" value="F:metal ion binding"/>
    <property type="evidence" value="ECO:0007669"/>
    <property type="project" value="UniProtKB-KW"/>
</dbReference>
<keyword evidence="12" id="KW-0325">Glycoprotein</keyword>
<dbReference type="EMBL" id="JAIWYP010000002">
    <property type="protein sequence ID" value="KAH3869443.1"/>
    <property type="molecule type" value="Genomic_DNA"/>
</dbReference>
<dbReference type="GO" id="GO:0038023">
    <property type="term" value="F:signaling receptor activity"/>
    <property type="evidence" value="ECO:0007669"/>
    <property type="project" value="InterPro"/>
</dbReference>
<dbReference type="GO" id="GO:0045211">
    <property type="term" value="C:postsynaptic membrane"/>
    <property type="evidence" value="ECO:0007669"/>
    <property type="project" value="UniProtKB-SubCell"/>
</dbReference>
<dbReference type="FunFam" id="3.40.190.10:FF:000009">
    <property type="entry name" value="Putative glutamate receptor ionotropic NMDA 2B"/>
    <property type="match status" value="1"/>
</dbReference>
<dbReference type="Pfam" id="PF00060">
    <property type="entry name" value="Lig_chan"/>
    <property type="match status" value="1"/>
</dbReference>
<reference evidence="22" key="1">
    <citation type="journal article" date="2019" name="bioRxiv">
        <title>The Genome of the Zebra Mussel, Dreissena polymorpha: A Resource for Invasive Species Research.</title>
        <authorList>
            <person name="McCartney M.A."/>
            <person name="Auch B."/>
            <person name="Kono T."/>
            <person name="Mallez S."/>
            <person name="Zhang Y."/>
            <person name="Obille A."/>
            <person name="Becker A."/>
            <person name="Abrahante J.E."/>
            <person name="Garbe J."/>
            <person name="Badalamenti J.P."/>
            <person name="Herman A."/>
            <person name="Mangelson H."/>
            <person name="Liachko I."/>
            <person name="Sullivan S."/>
            <person name="Sone E.D."/>
            <person name="Koren S."/>
            <person name="Silverstein K.A.T."/>
            <person name="Beckman K.B."/>
            <person name="Gohl D.M."/>
        </authorList>
    </citation>
    <scope>NUCLEOTIDE SEQUENCE</scope>
    <source>
        <strain evidence="22">Duluth1</strain>
        <tissue evidence="22">Whole animal</tissue>
    </source>
</reference>
<feature type="domain" description="Ionotropic glutamate receptor C-terminal" evidence="20">
    <location>
        <begin position="356"/>
        <end position="587"/>
    </location>
</feature>
<dbReference type="SUPFAM" id="SSF53822">
    <property type="entry name" value="Periplasmic binding protein-like I"/>
    <property type="match status" value="1"/>
</dbReference>
<feature type="site" description="Crucial to convey clamshell closure to channel opening" evidence="18">
    <location>
        <position position="577"/>
    </location>
</feature>
<keyword evidence="15" id="KW-0407">Ion channel</keyword>
<feature type="binding site" evidence="17">
    <location>
        <position position="436"/>
    </location>
    <ligand>
        <name>L-glutamate</name>
        <dbReference type="ChEBI" id="CHEBI:29985"/>
    </ligand>
</feature>
<keyword evidence="4 19" id="KW-0812">Transmembrane</keyword>
<keyword evidence="9" id="KW-0406">Ion transport</keyword>
<feature type="transmembrane region" description="Helical" evidence="19">
    <location>
        <begin position="515"/>
        <end position="532"/>
    </location>
</feature>
<evidence type="ECO:0000256" key="17">
    <source>
        <dbReference type="PIRSR" id="PIRSR601508-1"/>
    </source>
</evidence>
<evidence type="ECO:0000256" key="2">
    <source>
        <dbReference type="ARBA" id="ARBA00022448"/>
    </source>
</evidence>